<evidence type="ECO:0000313" key="2">
    <source>
        <dbReference type="EMBL" id="KAL1521958.1"/>
    </source>
</evidence>
<proteinExistence type="predicted"/>
<dbReference type="EMBL" id="JBGBPQ010000007">
    <property type="protein sequence ID" value="KAL1521958.1"/>
    <property type="molecule type" value="Genomic_DNA"/>
</dbReference>
<accession>A0AB34JJY3</accession>
<feature type="region of interest" description="Disordered" evidence="1">
    <location>
        <begin position="264"/>
        <end position="302"/>
    </location>
</feature>
<reference evidence="2 3" key="1">
    <citation type="journal article" date="2024" name="Science">
        <title>Giant polyketide synthase enzymes in the biosynthesis of giant marine polyether toxins.</title>
        <authorList>
            <person name="Fallon T.R."/>
            <person name="Shende V.V."/>
            <person name="Wierzbicki I.H."/>
            <person name="Pendleton A.L."/>
            <person name="Watervoot N.F."/>
            <person name="Auber R.P."/>
            <person name="Gonzalez D.J."/>
            <person name="Wisecaver J.H."/>
            <person name="Moore B.S."/>
        </authorList>
    </citation>
    <scope>NUCLEOTIDE SEQUENCE [LARGE SCALE GENOMIC DNA]</scope>
    <source>
        <strain evidence="2 3">12B1</strain>
    </source>
</reference>
<dbReference type="AlphaFoldDB" id="A0AB34JJY3"/>
<evidence type="ECO:0000313" key="3">
    <source>
        <dbReference type="Proteomes" id="UP001515480"/>
    </source>
</evidence>
<protein>
    <submittedName>
        <fullName evidence="2">Uncharacterized protein</fullName>
    </submittedName>
</protein>
<name>A0AB34JJY3_PRYPA</name>
<dbReference type="Proteomes" id="UP001515480">
    <property type="component" value="Unassembled WGS sequence"/>
</dbReference>
<keyword evidence="3" id="KW-1185">Reference proteome</keyword>
<organism evidence="2 3">
    <name type="scientific">Prymnesium parvum</name>
    <name type="common">Toxic golden alga</name>
    <dbReference type="NCBI Taxonomy" id="97485"/>
    <lineage>
        <taxon>Eukaryota</taxon>
        <taxon>Haptista</taxon>
        <taxon>Haptophyta</taxon>
        <taxon>Prymnesiophyceae</taxon>
        <taxon>Prymnesiales</taxon>
        <taxon>Prymnesiaceae</taxon>
        <taxon>Prymnesium</taxon>
    </lineage>
</organism>
<evidence type="ECO:0000256" key="1">
    <source>
        <dbReference type="SAM" id="MobiDB-lite"/>
    </source>
</evidence>
<sequence length="302" mass="32324">MAEDLSPCALNGTVVAAVATPSDVPARIRALGRNVLAAGFGCLVVLPFESSAALSAAPELRLLSPRTPPLLPRAQCSTACGCGAPWWREATLCSPSRRRRASRLAANPLPAVEAQRTRRTRRGAGAPPDLVGKAPGWFLKEFALTSLWIRATPATAALLRRAEARTWGAWDQLVFSEELNWGAGENASCCHTDCLAALLYTDASVPKAKATPPPRCAAALAVPSAPPPPHAGRNRWGAPNSSKGWHAAAYNSLAIPFHRFGSCTSKEASCEPSHCPRPERRAGRSMSTKPHQRRREGRSRQH</sequence>
<gene>
    <name evidence="2" type="ORF">AB1Y20_021604</name>
</gene>
<feature type="compositionally biased region" description="Basic residues" evidence="1">
    <location>
        <begin position="290"/>
        <end position="302"/>
    </location>
</feature>
<comment type="caution">
    <text evidence="2">The sequence shown here is derived from an EMBL/GenBank/DDBJ whole genome shotgun (WGS) entry which is preliminary data.</text>
</comment>